<feature type="domain" description="ABC transporter" evidence="7">
    <location>
        <begin position="70"/>
        <end position="180"/>
    </location>
</feature>
<name>A0A087SWL5_STEMI</name>
<dbReference type="PANTHER" id="PTHR48041:SF63">
    <property type="entry name" value="EARLY GENE AT 23, ISOFORM C"/>
    <property type="match status" value="1"/>
</dbReference>
<keyword evidence="4" id="KW-0812">Transmembrane</keyword>
<keyword evidence="5" id="KW-1133">Transmembrane helix</keyword>
<dbReference type="GO" id="GO:0016887">
    <property type="term" value="F:ATP hydrolysis activity"/>
    <property type="evidence" value="ECO:0007669"/>
    <property type="project" value="InterPro"/>
</dbReference>
<comment type="subcellular location">
    <subcellularLocation>
        <location evidence="1">Membrane</location>
        <topology evidence="1">Multi-pass membrane protein</topology>
    </subcellularLocation>
</comment>
<feature type="non-terminal residue" evidence="8">
    <location>
        <position position="182"/>
    </location>
</feature>
<evidence type="ECO:0000256" key="5">
    <source>
        <dbReference type="ARBA" id="ARBA00022989"/>
    </source>
</evidence>
<gene>
    <name evidence="8" type="ORF">X975_02769</name>
</gene>
<protein>
    <submittedName>
        <fullName evidence="8">ABC transporter G family member 27</fullName>
    </submittedName>
</protein>
<proteinExistence type="inferred from homology"/>
<evidence type="ECO:0000259" key="7">
    <source>
        <dbReference type="Pfam" id="PF00005"/>
    </source>
</evidence>
<keyword evidence="9" id="KW-1185">Reference proteome</keyword>
<dbReference type="InterPro" id="IPR003439">
    <property type="entry name" value="ABC_transporter-like_ATP-bd"/>
</dbReference>
<evidence type="ECO:0000313" key="8">
    <source>
        <dbReference type="EMBL" id="KFM57254.1"/>
    </source>
</evidence>
<dbReference type="InterPro" id="IPR027417">
    <property type="entry name" value="P-loop_NTPase"/>
</dbReference>
<dbReference type="OrthoDB" id="66620at2759"/>
<dbReference type="GO" id="GO:0005886">
    <property type="term" value="C:plasma membrane"/>
    <property type="evidence" value="ECO:0007669"/>
    <property type="project" value="TreeGrafter"/>
</dbReference>
<dbReference type="GO" id="GO:0005524">
    <property type="term" value="F:ATP binding"/>
    <property type="evidence" value="ECO:0007669"/>
    <property type="project" value="InterPro"/>
</dbReference>
<evidence type="ECO:0000256" key="1">
    <source>
        <dbReference type="ARBA" id="ARBA00004141"/>
    </source>
</evidence>
<dbReference type="InterPro" id="IPR050352">
    <property type="entry name" value="ABCG_transporters"/>
</dbReference>
<dbReference type="PANTHER" id="PTHR48041">
    <property type="entry name" value="ABC TRANSPORTER G FAMILY MEMBER 28"/>
    <property type="match status" value="1"/>
</dbReference>
<dbReference type="STRING" id="407821.A0A087SWL5"/>
<evidence type="ECO:0000313" key="9">
    <source>
        <dbReference type="Proteomes" id="UP000054359"/>
    </source>
</evidence>
<dbReference type="EMBL" id="KK112286">
    <property type="protein sequence ID" value="KFM57254.1"/>
    <property type="molecule type" value="Genomic_DNA"/>
</dbReference>
<dbReference type="Proteomes" id="UP000054359">
    <property type="component" value="Unassembled WGS sequence"/>
</dbReference>
<dbReference type="Gene3D" id="3.40.50.300">
    <property type="entry name" value="P-loop containing nucleotide triphosphate hydrolases"/>
    <property type="match status" value="1"/>
</dbReference>
<keyword evidence="6" id="KW-0472">Membrane</keyword>
<sequence>MLPLSYGLEVIHFLEQHGHKNPRHHHHSKSQENARLGATSLSQGVPENGLQTLELVFRGVKVSCKQKTILHNVSGFVKPGEMLAVMGPSGSGKTTLLNALSGRMKADNGIITLNGELLNKELRRRICYVLQQDIFMPNLTLRQTLKFCAFLRLPACMTEREKLDYADHLAQVLDLRHCLDTR</sequence>
<dbReference type="Pfam" id="PF00005">
    <property type="entry name" value="ABC_tran"/>
    <property type="match status" value="1"/>
</dbReference>
<comment type="similarity">
    <text evidence="2">Belongs to the ABC transporter superfamily. ABCG family. Eye pigment precursor importer (TC 3.A.1.204) subfamily.</text>
</comment>
<evidence type="ECO:0000256" key="2">
    <source>
        <dbReference type="ARBA" id="ARBA00005814"/>
    </source>
</evidence>
<keyword evidence="3" id="KW-0813">Transport</keyword>
<accession>A0A087SWL5</accession>
<reference evidence="8 9" key="1">
    <citation type="submission" date="2013-11" db="EMBL/GenBank/DDBJ databases">
        <title>Genome sequencing of Stegodyphus mimosarum.</title>
        <authorList>
            <person name="Bechsgaard J."/>
        </authorList>
    </citation>
    <scope>NUCLEOTIDE SEQUENCE [LARGE SCALE GENOMIC DNA]</scope>
</reference>
<evidence type="ECO:0000256" key="4">
    <source>
        <dbReference type="ARBA" id="ARBA00022692"/>
    </source>
</evidence>
<evidence type="ECO:0000256" key="3">
    <source>
        <dbReference type="ARBA" id="ARBA00022448"/>
    </source>
</evidence>
<evidence type="ECO:0000256" key="6">
    <source>
        <dbReference type="ARBA" id="ARBA00023136"/>
    </source>
</evidence>
<organism evidence="8 9">
    <name type="scientific">Stegodyphus mimosarum</name>
    <name type="common">African social velvet spider</name>
    <dbReference type="NCBI Taxonomy" id="407821"/>
    <lineage>
        <taxon>Eukaryota</taxon>
        <taxon>Metazoa</taxon>
        <taxon>Ecdysozoa</taxon>
        <taxon>Arthropoda</taxon>
        <taxon>Chelicerata</taxon>
        <taxon>Arachnida</taxon>
        <taxon>Araneae</taxon>
        <taxon>Araneomorphae</taxon>
        <taxon>Entelegynae</taxon>
        <taxon>Eresoidea</taxon>
        <taxon>Eresidae</taxon>
        <taxon>Stegodyphus</taxon>
    </lineage>
</organism>
<dbReference type="AlphaFoldDB" id="A0A087SWL5"/>
<dbReference type="GO" id="GO:0042626">
    <property type="term" value="F:ATPase-coupled transmembrane transporter activity"/>
    <property type="evidence" value="ECO:0007669"/>
    <property type="project" value="TreeGrafter"/>
</dbReference>
<dbReference type="SUPFAM" id="SSF52540">
    <property type="entry name" value="P-loop containing nucleoside triphosphate hydrolases"/>
    <property type="match status" value="1"/>
</dbReference>
<dbReference type="OMA" id="ANPCKTH"/>